<dbReference type="VEuPathDB" id="TriTrypDB:ECC02_004411"/>
<feature type="domain" description="Tyrosine-protein phosphatase" evidence="2">
    <location>
        <begin position="460"/>
        <end position="602"/>
    </location>
</feature>
<dbReference type="VEuPathDB" id="TriTrypDB:TcYC6_0076490"/>
<dbReference type="PROSITE" id="PS50056">
    <property type="entry name" value="TYR_PHOSPHATASE_2"/>
    <property type="match status" value="1"/>
</dbReference>
<proteinExistence type="predicted"/>
<feature type="region of interest" description="Disordered" evidence="1">
    <location>
        <begin position="308"/>
        <end position="327"/>
    </location>
</feature>
<dbReference type="InterPro" id="IPR000387">
    <property type="entry name" value="Tyr_Pase_dom"/>
</dbReference>
<sequence length="1050" mass="115632">MGNVACTDAVPFTLEDIQLSRQAAPARLMELLPEAVIEKFTRYQHNLKAFMFRQGAATGDAVKRMDSSQVYLQPLDLAQAKIKLTESAVYVLLHVQCKPPAAIDSNYHATVGTRGGDRPHRESDGTQCSNEETLLWARVLTDMFTPRGRATAFATNIDKPSFSALPSTGLENAGVGAGGNSYGFTASSGMGGLDFRFSVHILTGNKADQLVASVALLHALRIEQSLMESDEVVRRLFFNYKPSQGMSDAKLASLSCMPIGEIVGDRSFSHRSPRIMEECPKNAIFRILHNIRCKTSFSTILPTPFSARGNLSRDSTPRGMLNTTTTNNSSSIYQQATMQSRAGVASPSSAQGPPVLEIPRLRFAAEAARQRAVDMPLNAPRQSTAQTPRLTQLEGASSVSNATSTRTTTATVGSTLLPVIANLHLNETLNRRCATELSLENDEIRMTEERVKKLRAAAPEATEVLPWLFVGGEEAAGDRIQLLAKGITNVVNTVAFSMGNVHSDIFRYLGLYLSDSPDEPIFSLFPVVIRFVEEARLKGGKTFIHCHQGVSRSCSFVIAYVMWHQGICYDRAFEFVRSKRQVCSPNTGFYVNLLLWENQLSTPVFNKIYAYVPYMEYLFPFSFRLALTFRGSQRSQDDDSQIVNPFVHVVHGTDESYTVDPRLSYGILLGDRGSRSEDRVMPIKSYFFAGSDCDAIVWQEARVDWDAFIKYSFYQGQKKRSTNNKGEVITFTPMPPVEQPTQCLWELRDLGRVINEGVFSQTCRASGGTRYPNVVQGQVQCWNKLLARDDLVFRLSTYLAEEQRVNLTSQSRKRMREEERRRLSKLVSSASTPRLSSYKGGSGRNNAGTSSVVVNAANPTNTTNNAPLTAHTSFSIAAPSSRVAAANTAAMDLLPLVQPLPTPPLVTPATTTTKSAAASAKTSLPRKTKSSIPSTARSNSLGGEVEIYAYPFTGPPLTDILDVADMEPDGCYAVVVPATAAAATTSWRHRVFLWLGRTCSVGEAEAWQTYRRSLKIDKDVRLWNKTLLQSPLEEVAHDGEEPDDLILALE</sequence>
<gene>
    <name evidence="4" type="ORF">C3747_181g49</name>
</gene>
<dbReference type="AlphaFoldDB" id="A0A2V2W308"/>
<dbReference type="CDD" id="cd14498">
    <property type="entry name" value="DSP"/>
    <property type="match status" value="1"/>
</dbReference>
<evidence type="ECO:0008006" key="6">
    <source>
        <dbReference type="Google" id="ProtNLM"/>
    </source>
</evidence>
<dbReference type="SUPFAM" id="SSF52799">
    <property type="entry name" value="(Phosphotyrosine protein) phosphatases II"/>
    <property type="match status" value="1"/>
</dbReference>
<dbReference type="InterPro" id="IPR029021">
    <property type="entry name" value="Prot-tyrosine_phosphatase-like"/>
</dbReference>
<evidence type="ECO:0000313" key="5">
    <source>
        <dbReference type="Proteomes" id="UP000246078"/>
    </source>
</evidence>
<dbReference type="PANTHER" id="PTHR46381:SF2">
    <property type="entry name" value="MAP KINASE PHOSPHATASE"/>
    <property type="match status" value="1"/>
</dbReference>
<reference evidence="4 5" key="1">
    <citation type="journal article" date="2018" name="Microb. Genom.">
        <title>Expanding an expanded genome: long-read sequencing of Trypanosoma cruzi.</title>
        <authorList>
            <person name="Berna L."/>
            <person name="Rodriguez M."/>
            <person name="Chiribao M.L."/>
            <person name="Parodi-Talice A."/>
            <person name="Pita S."/>
            <person name="Rijo G."/>
            <person name="Alvarez-Valin F."/>
            <person name="Robello C."/>
        </authorList>
    </citation>
    <scope>NUCLEOTIDE SEQUENCE [LARGE SCALE GENOMIC DNA]</scope>
    <source>
        <strain evidence="4 5">TCC</strain>
    </source>
</reference>
<dbReference type="SMART" id="SM00195">
    <property type="entry name" value="DSPc"/>
    <property type="match status" value="1"/>
</dbReference>
<dbReference type="VEuPathDB" id="TriTrypDB:TCDM_05458"/>
<accession>A0A2V2W308</accession>
<dbReference type="VEuPathDB" id="TriTrypDB:TcCL_ESM06498"/>
<dbReference type="VEuPathDB" id="TriTrypDB:C4B63_9g269"/>
<feature type="compositionally biased region" description="Polar residues" evidence="1">
    <location>
        <begin position="826"/>
        <end position="835"/>
    </location>
</feature>
<dbReference type="VEuPathDB" id="TriTrypDB:TcG_04603"/>
<evidence type="ECO:0000256" key="1">
    <source>
        <dbReference type="SAM" id="MobiDB-lite"/>
    </source>
</evidence>
<evidence type="ECO:0000259" key="3">
    <source>
        <dbReference type="PROSITE" id="PS50056"/>
    </source>
</evidence>
<feature type="region of interest" description="Disordered" evidence="1">
    <location>
        <begin position="809"/>
        <end position="850"/>
    </location>
</feature>
<dbReference type="VEuPathDB" id="TriTrypDB:Tc_MARK_9665"/>
<dbReference type="VEuPathDB" id="TriTrypDB:TcCLB.509321.10"/>
<feature type="compositionally biased region" description="Low complexity" evidence="1">
    <location>
        <begin position="908"/>
        <end position="923"/>
    </location>
</feature>
<dbReference type="PROSITE" id="PS50054">
    <property type="entry name" value="TYR_PHOSPHATASE_DUAL"/>
    <property type="match status" value="1"/>
</dbReference>
<organism evidence="4 5">
    <name type="scientific">Trypanosoma cruzi</name>
    <dbReference type="NCBI Taxonomy" id="5693"/>
    <lineage>
        <taxon>Eukaryota</taxon>
        <taxon>Discoba</taxon>
        <taxon>Euglenozoa</taxon>
        <taxon>Kinetoplastea</taxon>
        <taxon>Metakinetoplastina</taxon>
        <taxon>Trypanosomatida</taxon>
        <taxon>Trypanosomatidae</taxon>
        <taxon>Trypanosoma</taxon>
        <taxon>Schizotrypanum</taxon>
    </lineage>
</organism>
<dbReference type="Gene3D" id="3.90.190.10">
    <property type="entry name" value="Protein tyrosine phosphatase superfamily"/>
    <property type="match status" value="1"/>
</dbReference>
<dbReference type="VEuPathDB" id="TriTrypDB:BCY84_02920"/>
<feature type="domain" description="Tyrosine specific protein phosphatases" evidence="3">
    <location>
        <begin position="523"/>
        <end position="580"/>
    </location>
</feature>
<dbReference type="InterPro" id="IPR000340">
    <property type="entry name" value="Dual-sp_phosphatase_cat-dom"/>
</dbReference>
<feature type="region of interest" description="Disordered" evidence="1">
    <location>
        <begin position="908"/>
        <end position="938"/>
    </location>
</feature>
<dbReference type="VEuPathDB" id="TriTrypDB:C3747_181g49"/>
<name>A0A2V2W308_TRYCR</name>
<dbReference type="InterPro" id="IPR020422">
    <property type="entry name" value="TYR_PHOSPHATASE_DUAL_dom"/>
</dbReference>
<dbReference type="Proteomes" id="UP000246078">
    <property type="component" value="Unassembled WGS sequence"/>
</dbReference>
<protein>
    <recommendedName>
        <fullName evidence="6">Dual specificity protein phosphatase</fullName>
    </recommendedName>
</protein>
<dbReference type="VEuPathDB" id="TriTrypDB:TcCLB.509099.20"/>
<evidence type="ECO:0000313" key="4">
    <source>
        <dbReference type="EMBL" id="PWV03022.1"/>
    </source>
</evidence>
<dbReference type="Pfam" id="PF00782">
    <property type="entry name" value="DSPc"/>
    <property type="match status" value="1"/>
</dbReference>
<comment type="caution">
    <text evidence="4">The sequence shown here is derived from an EMBL/GenBank/DDBJ whole genome shotgun (WGS) entry which is preliminary data.</text>
</comment>
<dbReference type="PANTHER" id="PTHR46381">
    <property type="entry name" value="MKPA PROTEIN"/>
    <property type="match status" value="1"/>
</dbReference>
<evidence type="ECO:0000259" key="2">
    <source>
        <dbReference type="PROSITE" id="PS50054"/>
    </source>
</evidence>
<dbReference type="VEuPathDB" id="TriTrypDB:TcBrA4_0100920"/>
<dbReference type="VEuPathDB" id="TriTrypDB:TCSYLVIO_000424"/>
<dbReference type="EMBL" id="PRFC01000181">
    <property type="protein sequence ID" value="PWV03022.1"/>
    <property type="molecule type" value="Genomic_DNA"/>
</dbReference>
<dbReference type="FunFam" id="3.90.190.10:FF:000130">
    <property type="entry name" value="Dual specificity protein phosphatase, putative"/>
    <property type="match status" value="1"/>
</dbReference>